<dbReference type="Gene3D" id="3.40.630.30">
    <property type="match status" value="1"/>
</dbReference>
<dbReference type="InterPro" id="IPR016181">
    <property type="entry name" value="Acyl_CoA_acyltransferase"/>
</dbReference>
<gene>
    <name evidence="2" type="ORF">EKO23_18785</name>
</gene>
<dbReference type="RefSeq" id="WP_134719665.1">
    <property type="nucleotide sequence ID" value="NZ_SDKM01000032.1"/>
</dbReference>
<feature type="domain" description="N-acetyltransferase" evidence="1">
    <location>
        <begin position="26"/>
        <end position="180"/>
    </location>
</feature>
<evidence type="ECO:0000259" key="1">
    <source>
        <dbReference type="PROSITE" id="PS51186"/>
    </source>
</evidence>
<dbReference type="Proteomes" id="UP000295198">
    <property type="component" value="Unassembled WGS sequence"/>
</dbReference>
<proteinExistence type="predicted"/>
<keyword evidence="2" id="KW-0808">Transferase</keyword>
<dbReference type="SUPFAM" id="SSF55729">
    <property type="entry name" value="Acyl-CoA N-acyltransferases (Nat)"/>
    <property type="match status" value="1"/>
</dbReference>
<evidence type="ECO:0000313" key="2">
    <source>
        <dbReference type="EMBL" id="RYP83512.1"/>
    </source>
</evidence>
<evidence type="ECO:0000313" key="3">
    <source>
        <dbReference type="Proteomes" id="UP000295198"/>
    </source>
</evidence>
<dbReference type="InterPro" id="IPR000182">
    <property type="entry name" value="GNAT_dom"/>
</dbReference>
<protein>
    <submittedName>
        <fullName evidence="2">GNAT family N-acetyltransferase</fullName>
    </submittedName>
</protein>
<dbReference type="AlphaFoldDB" id="A0A4Q4Z6Z3"/>
<organism evidence="2 3">
    <name type="scientific">Nocardioides guangzhouensis</name>
    <dbReference type="NCBI Taxonomy" id="2497878"/>
    <lineage>
        <taxon>Bacteria</taxon>
        <taxon>Bacillati</taxon>
        <taxon>Actinomycetota</taxon>
        <taxon>Actinomycetes</taxon>
        <taxon>Propionibacteriales</taxon>
        <taxon>Nocardioidaceae</taxon>
        <taxon>Nocardioides</taxon>
    </lineage>
</organism>
<dbReference type="EMBL" id="SDKM01000032">
    <property type="protein sequence ID" value="RYP83512.1"/>
    <property type="molecule type" value="Genomic_DNA"/>
</dbReference>
<dbReference type="PROSITE" id="PS51186">
    <property type="entry name" value="GNAT"/>
    <property type="match status" value="1"/>
</dbReference>
<dbReference type="OrthoDB" id="4256927at2"/>
<accession>A0A4Q4Z6Z3</accession>
<reference evidence="2 3" key="1">
    <citation type="submission" date="2019-01" db="EMBL/GenBank/DDBJ databases">
        <title>Nocardioides guangzhouensis sp. nov., an actinobacterium isolated from soil.</title>
        <authorList>
            <person name="Fu Y."/>
            <person name="Cai Y."/>
            <person name="Lin Z."/>
            <person name="Chen P."/>
        </authorList>
    </citation>
    <scope>NUCLEOTIDE SEQUENCE [LARGE SCALE GENOMIC DNA]</scope>
    <source>
        <strain evidence="2 3">130</strain>
    </source>
</reference>
<keyword evidence="3" id="KW-1185">Reference proteome</keyword>
<comment type="caution">
    <text evidence="2">The sequence shown here is derived from an EMBL/GenBank/DDBJ whole genome shotgun (WGS) entry which is preliminary data.</text>
</comment>
<dbReference type="Pfam" id="PF00583">
    <property type="entry name" value="Acetyltransf_1"/>
    <property type="match status" value="1"/>
</dbReference>
<sequence length="206" mass="21329">MTTHLPCPPLTVPTEGTTTRIAGGTATLRPLGPGEAEPLEAVFAGMSPESRAERYLTPVPRILPVMLRALTAVDGRDHVAWLASVEGRPAGIARYVRVGAGTAEIAFEVVDEHHGRGLGTALLDAVTTVASASGIRRLQAVVAGSNRASVHLLGRVGLSFRPASGTLEADSPFHLLTPARVDRAAVVRLAFGVLGPEPGASPRSTA</sequence>
<dbReference type="GO" id="GO:0016747">
    <property type="term" value="F:acyltransferase activity, transferring groups other than amino-acyl groups"/>
    <property type="evidence" value="ECO:0007669"/>
    <property type="project" value="InterPro"/>
</dbReference>
<dbReference type="CDD" id="cd04301">
    <property type="entry name" value="NAT_SF"/>
    <property type="match status" value="1"/>
</dbReference>
<name>A0A4Q4Z6Z3_9ACTN</name>